<evidence type="ECO:0000313" key="2">
    <source>
        <dbReference type="WBParaSite" id="nRc.2.0.1.t35198-RA"/>
    </source>
</evidence>
<organism evidence="1 2">
    <name type="scientific">Romanomermis culicivorax</name>
    <name type="common">Nematode worm</name>
    <dbReference type="NCBI Taxonomy" id="13658"/>
    <lineage>
        <taxon>Eukaryota</taxon>
        <taxon>Metazoa</taxon>
        <taxon>Ecdysozoa</taxon>
        <taxon>Nematoda</taxon>
        <taxon>Enoplea</taxon>
        <taxon>Dorylaimia</taxon>
        <taxon>Mermithida</taxon>
        <taxon>Mermithoidea</taxon>
        <taxon>Mermithidae</taxon>
        <taxon>Romanomermis</taxon>
    </lineage>
</organism>
<sequence>MGVAQLGTTHLRIAHLTIAHLGITHLEIAHLGIRSIRNRSHRNHSIENSITWEFAHLGIAHLRIAHLAIARLGIAHMEIPLCGSQVHFYSIKGTFCIECRKILIATSSKIHIYNDYYIESRSFLAFISRQGPIYSLKFLADHDMNRIFINGVKTFRFVDKALAKDNRTMTYIKWDGTEYVKKFTEFVHEERNYEI</sequence>
<protein>
    <submittedName>
        <fullName evidence="2">Uncharacterized protein</fullName>
    </submittedName>
</protein>
<name>A0A915K8Y3_ROMCU</name>
<dbReference type="Proteomes" id="UP000887565">
    <property type="component" value="Unplaced"/>
</dbReference>
<dbReference type="AlphaFoldDB" id="A0A915K8Y3"/>
<reference evidence="2" key="1">
    <citation type="submission" date="2022-11" db="UniProtKB">
        <authorList>
            <consortium name="WormBaseParasite"/>
        </authorList>
    </citation>
    <scope>IDENTIFICATION</scope>
</reference>
<proteinExistence type="predicted"/>
<accession>A0A915K8Y3</accession>
<evidence type="ECO:0000313" key="1">
    <source>
        <dbReference type="Proteomes" id="UP000887565"/>
    </source>
</evidence>
<dbReference type="WBParaSite" id="nRc.2.0.1.t35198-RA">
    <property type="protein sequence ID" value="nRc.2.0.1.t35198-RA"/>
    <property type="gene ID" value="nRc.2.0.1.g35198"/>
</dbReference>
<keyword evidence="1" id="KW-1185">Reference proteome</keyword>